<dbReference type="Proteomes" id="UP000476837">
    <property type="component" value="Unassembled WGS sequence"/>
</dbReference>
<evidence type="ECO:0000256" key="1">
    <source>
        <dbReference type="SAM" id="MobiDB-lite"/>
    </source>
</evidence>
<dbReference type="AlphaFoldDB" id="A0A6L3ARB9"/>
<dbReference type="EMBL" id="QOKV01000040">
    <property type="protein sequence ID" value="KAA0676829.1"/>
    <property type="molecule type" value="Genomic_DNA"/>
</dbReference>
<name>A0A6L3ARB9_AZOBR</name>
<protein>
    <submittedName>
        <fullName evidence="2">Uncharacterized protein</fullName>
    </submittedName>
</protein>
<evidence type="ECO:0000313" key="3">
    <source>
        <dbReference type="Proteomes" id="UP000476837"/>
    </source>
</evidence>
<accession>A0A6L3ARB9</accession>
<proteinExistence type="predicted"/>
<reference evidence="2 3" key="1">
    <citation type="submission" date="2018-07" db="EMBL/GenBank/DDBJ databases">
        <title>Genome sequence of Roseomonas fauriae ATCC 49958.</title>
        <authorList>
            <person name="Sant'Anna F.H."/>
            <person name="Baldani J.I."/>
            <person name="Zilli J.E."/>
            <person name="Reis V.M."/>
            <person name="Hartmann A."/>
            <person name="Cruz L."/>
            <person name="de Souza E.M."/>
            <person name="de Oliveira Pedrosa F."/>
            <person name="Passaglia L.M.P."/>
        </authorList>
    </citation>
    <scope>NUCLEOTIDE SEQUENCE [LARGE SCALE GENOMIC DNA]</scope>
    <source>
        <strain evidence="2 3">ATCC 49958</strain>
    </source>
</reference>
<gene>
    <name evidence="2" type="ORF">DS837_30260</name>
</gene>
<comment type="caution">
    <text evidence="2">The sequence shown here is derived from an EMBL/GenBank/DDBJ whole genome shotgun (WGS) entry which is preliminary data.</text>
</comment>
<evidence type="ECO:0000313" key="2">
    <source>
        <dbReference type="EMBL" id="KAA0676829.1"/>
    </source>
</evidence>
<feature type="region of interest" description="Disordered" evidence="1">
    <location>
        <begin position="38"/>
        <end position="63"/>
    </location>
</feature>
<organism evidence="2 3">
    <name type="scientific">Azospirillum brasilense</name>
    <dbReference type="NCBI Taxonomy" id="192"/>
    <lineage>
        <taxon>Bacteria</taxon>
        <taxon>Pseudomonadati</taxon>
        <taxon>Pseudomonadota</taxon>
        <taxon>Alphaproteobacteria</taxon>
        <taxon>Rhodospirillales</taxon>
        <taxon>Azospirillaceae</taxon>
        <taxon>Azospirillum</taxon>
    </lineage>
</organism>
<sequence length="63" mass="6737">MPFSPSPAPGEGGARAKRGRVRVPPRISALILGFTLTHPLRGHPLPGRERESHFASPAPRGHP</sequence>
<feature type="region of interest" description="Disordered" evidence="1">
    <location>
        <begin position="1"/>
        <end position="22"/>
    </location>
</feature>